<dbReference type="InterPro" id="IPR004155">
    <property type="entry name" value="PBS_lyase_HEAT"/>
</dbReference>
<dbReference type="AlphaFoldDB" id="A0A538T439"/>
<proteinExistence type="predicted"/>
<dbReference type="CDD" id="cd00317">
    <property type="entry name" value="cyclophilin"/>
    <property type="match status" value="1"/>
</dbReference>
<sequence length="690" mass="72089">MDRPRRMAACRALRAQRAGRGWNARIAGAARCPGCRAGIARGGSMRGGVSQAVAAVAAGGVFLVWALTPAARAQAPPARARGAWIEQRTADRDTTGLARALLHDRSLAARAAAARALGLIQERASVSALIEALHDGSATVRRQAAFSLGLMGDSTAAPALALRWEREPDLGARKAMVAALGMIGAHGSVPTISRALSARLEPERWTAALAAARIRDHTLTSPLSARAGDAHPEMRWRVAYALGRIGDRAGAAELRTLLRDKVEIVRMTAARALGDVADSSAAGLLAPLLRDSAWRVRVDAAHALGVLGARSQAGAVRGLLADPIAQVRWEAALTLGALGDSASVPSLTRALSDSATGVVQGAAIALLKIQGEPAIPTIAQNLDLLPGFMRAGLMEALGKVPGPMALQTLLARSRDSTDAPQAAGAAAGLAQRKADSAQDLPALRALLTARDFTVVSSSADALGQLGDSASVPAIASLLTRIGTTEDADVRASAASALAAIKTRDALAALARMRRDPERRIRETVCLALGLPPDSIGLVKNPLLLAASASPAPRTALLHTERGLITIAFDRARAPGTVENFVKLARAKFFDGMAFHRVVPNFVVQDGCPRGDGWGGPGYMIPCEYNDRPYEAGTVGMALSGKDTGGSQWFITLSPQPRLEARYTAFGKVTQGMEVVERLMPGDRITKVTLR</sequence>
<dbReference type="Proteomes" id="UP000316852">
    <property type="component" value="Unassembled WGS sequence"/>
</dbReference>
<dbReference type="Pfam" id="PF00160">
    <property type="entry name" value="Pro_isomerase"/>
    <property type="match status" value="1"/>
</dbReference>
<dbReference type="InterPro" id="IPR029000">
    <property type="entry name" value="Cyclophilin-like_dom_sf"/>
</dbReference>
<keyword evidence="1" id="KW-0472">Membrane</keyword>
<dbReference type="SUPFAM" id="SSF48371">
    <property type="entry name" value="ARM repeat"/>
    <property type="match status" value="3"/>
</dbReference>
<evidence type="ECO:0000313" key="4">
    <source>
        <dbReference type="Proteomes" id="UP000316852"/>
    </source>
</evidence>
<evidence type="ECO:0000259" key="2">
    <source>
        <dbReference type="PROSITE" id="PS50072"/>
    </source>
</evidence>
<dbReference type="PANTHER" id="PTHR12697:SF5">
    <property type="entry name" value="DEOXYHYPUSINE HYDROXYLASE"/>
    <property type="match status" value="1"/>
</dbReference>
<feature type="transmembrane region" description="Helical" evidence="1">
    <location>
        <begin position="49"/>
        <end position="67"/>
    </location>
</feature>
<dbReference type="EMBL" id="VBOW01000038">
    <property type="protein sequence ID" value="TMQ58274.1"/>
    <property type="molecule type" value="Genomic_DNA"/>
</dbReference>
<dbReference type="PROSITE" id="PS50072">
    <property type="entry name" value="CSA_PPIASE_2"/>
    <property type="match status" value="1"/>
</dbReference>
<dbReference type="SMART" id="SM00567">
    <property type="entry name" value="EZ_HEAT"/>
    <property type="match status" value="10"/>
</dbReference>
<dbReference type="Pfam" id="PF13646">
    <property type="entry name" value="HEAT_2"/>
    <property type="match status" value="4"/>
</dbReference>
<comment type="caution">
    <text evidence="3">The sequence shown here is derived from an EMBL/GenBank/DDBJ whole genome shotgun (WGS) entry which is preliminary data.</text>
</comment>
<dbReference type="InterPro" id="IPR002130">
    <property type="entry name" value="Cyclophilin-type_PPIase_dom"/>
</dbReference>
<accession>A0A538T439</accession>
<name>A0A538T439_UNCEI</name>
<dbReference type="PRINTS" id="PR00153">
    <property type="entry name" value="CSAPPISMRASE"/>
</dbReference>
<feature type="domain" description="PPIase cyclophilin-type" evidence="2">
    <location>
        <begin position="558"/>
        <end position="678"/>
    </location>
</feature>
<keyword evidence="1" id="KW-0812">Transmembrane</keyword>
<dbReference type="InterPro" id="IPR011989">
    <property type="entry name" value="ARM-like"/>
</dbReference>
<dbReference type="Gene3D" id="1.25.10.10">
    <property type="entry name" value="Leucine-rich Repeat Variant"/>
    <property type="match status" value="5"/>
</dbReference>
<reference evidence="3 4" key="1">
    <citation type="journal article" date="2019" name="Nat. Microbiol.">
        <title>Mediterranean grassland soil C-N compound turnover is dependent on rainfall and depth, and is mediated by genomically divergent microorganisms.</title>
        <authorList>
            <person name="Diamond S."/>
            <person name="Andeer P.F."/>
            <person name="Li Z."/>
            <person name="Crits-Christoph A."/>
            <person name="Burstein D."/>
            <person name="Anantharaman K."/>
            <person name="Lane K.R."/>
            <person name="Thomas B.C."/>
            <person name="Pan C."/>
            <person name="Northen T.R."/>
            <person name="Banfield J.F."/>
        </authorList>
    </citation>
    <scope>NUCLEOTIDE SEQUENCE [LARGE SCALE GENOMIC DNA]</scope>
    <source>
        <strain evidence="3">WS_6</strain>
    </source>
</reference>
<keyword evidence="1" id="KW-1133">Transmembrane helix</keyword>
<evidence type="ECO:0000256" key="1">
    <source>
        <dbReference type="SAM" id="Phobius"/>
    </source>
</evidence>
<dbReference type="InterPro" id="IPR016024">
    <property type="entry name" value="ARM-type_fold"/>
</dbReference>
<protein>
    <recommendedName>
        <fullName evidence="2">PPIase cyclophilin-type domain-containing protein</fullName>
    </recommendedName>
</protein>
<gene>
    <name evidence="3" type="ORF">E6K76_08405</name>
</gene>
<dbReference type="PANTHER" id="PTHR12697">
    <property type="entry name" value="PBS LYASE HEAT-LIKE PROTEIN"/>
    <property type="match status" value="1"/>
</dbReference>
<dbReference type="Gene3D" id="2.40.100.10">
    <property type="entry name" value="Cyclophilin-like"/>
    <property type="match status" value="1"/>
</dbReference>
<organism evidence="3 4">
    <name type="scientific">Eiseniibacteriota bacterium</name>
    <dbReference type="NCBI Taxonomy" id="2212470"/>
    <lineage>
        <taxon>Bacteria</taxon>
        <taxon>Candidatus Eiseniibacteriota</taxon>
    </lineage>
</organism>
<dbReference type="GO" id="GO:0003755">
    <property type="term" value="F:peptidyl-prolyl cis-trans isomerase activity"/>
    <property type="evidence" value="ECO:0007669"/>
    <property type="project" value="InterPro"/>
</dbReference>
<dbReference type="GO" id="GO:0016491">
    <property type="term" value="F:oxidoreductase activity"/>
    <property type="evidence" value="ECO:0007669"/>
    <property type="project" value="TreeGrafter"/>
</dbReference>
<dbReference type="SUPFAM" id="SSF50891">
    <property type="entry name" value="Cyclophilin-like"/>
    <property type="match status" value="1"/>
</dbReference>
<evidence type="ECO:0000313" key="3">
    <source>
        <dbReference type="EMBL" id="TMQ58274.1"/>
    </source>
</evidence>